<evidence type="ECO:0000256" key="3">
    <source>
        <dbReference type="ARBA" id="ARBA00012754"/>
    </source>
</evidence>
<comment type="catalytic activity">
    <reaction evidence="1">
        <text>Hydrolysis of terminal, non-reducing beta-D-mannose residues in beta-D-mannosides.</text>
        <dbReference type="EC" id="3.2.1.25"/>
    </reaction>
</comment>
<dbReference type="EMBL" id="QOUI01000002">
    <property type="protein sequence ID" value="RCK70667.1"/>
    <property type="molecule type" value="Genomic_DNA"/>
</dbReference>
<comment type="similarity">
    <text evidence="2">Belongs to the glycosyl hydrolase 2 family.</text>
</comment>
<dbReference type="Proteomes" id="UP000252770">
    <property type="component" value="Unassembled WGS sequence"/>
</dbReference>
<keyword evidence="10" id="KW-1185">Reference proteome</keyword>
<name>A0A367YY63_9ACTN</name>
<dbReference type="PANTHER" id="PTHR43730:SF1">
    <property type="entry name" value="BETA-MANNOSIDASE"/>
    <property type="match status" value="1"/>
</dbReference>
<feature type="compositionally biased region" description="Polar residues" evidence="6">
    <location>
        <begin position="468"/>
        <end position="480"/>
    </location>
</feature>
<dbReference type="RefSeq" id="WP_114125438.1">
    <property type="nucleotide sequence ID" value="NZ_QOUI01000002.1"/>
</dbReference>
<evidence type="ECO:0000313" key="9">
    <source>
        <dbReference type="EMBL" id="RCK70667.1"/>
    </source>
</evidence>
<dbReference type="InterPro" id="IPR017853">
    <property type="entry name" value="GH"/>
</dbReference>
<protein>
    <recommendedName>
        <fullName evidence="3">beta-mannosidase</fullName>
        <ecNumber evidence="3">3.2.1.25</ecNumber>
    </recommendedName>
</protein>
<dbReference type="SUPFAM" id="SSF49785">
    <property type="entry name" value="Galactose-binding domain-like"/>
    <property type="match status" value="1"/>
</dbReference>
<comment type="caution">
    <text evidence="9">The sequence shown here is derived from an EMBL/GenBank/DDBJ whole genome shotgun (WGS) entry which is preliminary data.</text>
</comment>
<dbReference type="SUPFAM" id="SSF49303">
    <property type="entry name" value="beta-Galactosidase/glucuronidase domain"/>
    <property type="match status" value="2"/>
</dbReference>
<dbReference type="SUPFAM" id="SSF51445">
    <property type="entry name" value="(Trans)glycosidases"/>
    <property type="match status" value="1"/>
</dbReference>
<reference evidence="9 10" key="1">
    <citation type="submission" date="2018-07" db="EMBL/GenBank/DDBJ databases">
        <title>Desertimonas flava gen. nov. sp. nov.</title>
        <authorList>
            <person name="Liu S."/>
        </authorList>
    </citation>
    <scope>NUCLEOTIDE SEQUENCE [LARGE SCALE GENOMIC DNA]</scope>
    <source>
        <strain evidence="9 10">16Sb5-5</strain>
    </source>
</reference>
<dbReference type="Gene3D" id="3.20.20.80">
    <property type="entry name" value="Glycosidases"/>
    <property type="match status" value="1"/>
</dbReference>
<dbReference type="GO" id="GO:0005975">
    <property type="term" value="P:carbohydrate metabolic process"/>
    <property type="evidence" value="ECO:0007669"/>
    <property type="project" value="InterPro"/>
</dbReference>
<sequence>MSLVVVPLSTGWSVQPVAGPVPAEVAAAGPVPATVPGSVHTDLLAAGLVPEPFEDAHERLLGWVGLCTWRYRTTVEELPAGDRVTLVAHGLDTVARVEVDGEVVLESRDMHRTFGVDLTGRVRVGSTLEVTFASAVREADRASLELGARPHTNHHPYNALRKMACGFGWDWGPDFASCGIWRPLELHGWSTARLDGVRPHALVDDADHGTLQVHAEVAGEREGLRLRARLDGRTETVDVPADGPAALELDAGTVRRWWPRGHGEQARYEVTVELLDAAGTVLDRWDGAVGFRTVQTETAPDADGTPFTLVVNGRPVFVKGVNWIPDDAFPHRVDRARLATILDAAEDAGVNLLRVWGGGLYESDDFYAECDRRGLMVWQDFLFACAAYAEEEPLRSEVEAEVRDNVTRLVGHPSLVLWNGNNENLWGFEDWEWQERLDGRTWGAGYYHELLPALLAELDPHRPYTPGSPFTPQGSASATGHPNDPAHGTVHVWDVWNARDWSAYRGYRPRFVAEWGWQAPPTWATLTGSVHDDPLTPVSPGMQVHQKAAEGDRKLTRGLVPHLRVPDDMEDWHWAMQLNQAFALRAGLEHFRSQWPRCAGSVYWQLNDCWPVTSWAVVDGENRRKPAFFALRRAHADRLVVLALDPAGTDDGPEVRLVNDTDEPWVDELVLSRRRLVGDVLAEHREPVRVAPRQTLAVAVPAAVATAGEAREELVLAAVGAVRTSSLLVEDRDSALRRPELDARLERTDDGYRLEVTARVLVKDLTLLVDKVDPAAVVDDGLVTLLPGESATFVVRSAAEPDLERLTAPGVLRSVNQLVAGPGHR</sequence>
<evidence type="ECO:0000256" key="5">
    <source>
        <dbReference type="ARBA" id="ARBA00023295"/>
    </source>
</evidence>
<feature type="domain" description="Beta-mannosidase-like galactose-binding" evidence="8">
    <location>
        <begin position="31"/>
        <end position="182"/>
    </location>
</feature>
<dbReference type="InterPro" id="IPR006102">
    <property type="entry name" value="Ig-like_GH2"/>
</dbReference>
<dbReference type="InterPro" id="IPR036156">
    <property type="entry name" value="Beta-gal/glucu_dom_sf"/>
</dbReference>
<dbReference type="InterPro" id="IPR008979">
    <property type="entry name" value="Galactose-bd-like_sf"/>
</dbReference>
<evidence type="ECO:0000256" key="6">
    <source>
        <dbReference type="SAM" id="MobiDB-lite"/>
    </source>
</evidence>
<organism evidence="9 10">
    <name type="scientific">Desertihabitans brevis</name>
    <dbReference type="NCBI Taxonomy" id="2268447"/>
    <lineage>
        <taxon>Bacteria</taxon>
        <taxon>Bacillati</taxon>
        <taxon>Actinomycetota</taxon>
        <taxon>Actinomycetes</taxon>
        <taxon>Propionibacteriales</taxon>
        <taxon>Propionibacteriaceae</taxon>
        <taxon>Desertihabitans</taxon>
    </lineage>
</organism>
<dbReference type="Gene3D" id="2.60.120.260">
    <property type="entry name" value="Galactose-binding domain-like"/>
    <property type="match status" value="1"/>
</dbReference>
<dbReference type="FunFam" id="3.20.20.80:FF:000050">
    <property type="entry name" value="Beta-mannosidase B"/>
    <property type="match status" value="1"/>
</dbReference>
<dbReference type="Pfam" id="PF00703">
    <property type="entry name" value="Glyco_hydro_2"/>
    <property type="match status" value="1"/>
</dbReference>
<gene>
    <name evidence="9" type="ORF">DT076_04440</name>
</gene>
<keyword evidence="4 9" id="KW-0378">Hydrolase</keyword>
<evidence type="ECO:0000256" key="1">
    <source>
        <dbReference type="ARBA" id="ARBA00000829"/>
    </source>
</evidence>
<evidence type="ECO:0000256" key="4">
    <source>
        <dbReference type="ARBA" id="ARBA00022801"/>
    </source>
</evidence>
<dbReference type="InterPro" id="IPR054593">
    <property type="entry name" value="Beta-mannosidase-like_N2"/>
</dbReference>
<evidence type="ECO:0000259" key="8">
    <source>
        <dbReference type="Pfam" id="PF22666"/>
    </source>
</evidence>
<dbReference type="Gene3D" id="2.60.40.10">
    <property type="entry name" value="Immunoglobulins"/>
    <property type="match status" value="2"/>
</dbReference>
<feature type="region of interest" description="Disordered" evidence="6">
    <location>
        <begin position="464"/>
        <end position="484"/>
    </location>
</feature>
<evidence type="ECO:0000313" key="10">
    <source>
        <dbReference type="Proteomes" id="UP000252770"/>
    </source>
</evidence>
<dbReference type="GO" id="GO:0006516">
    <property type="term" value="P:glycoprotein catabolic process"/>
    <property type="evidence" value="ECO:0007669"/>
    <property type="project" value="TreeGrafter"/>
</dbReference>
<feature type="domain" description="Glycoside hydrolase family 2 immunoglobulin-like beta-sandwich" evidence="7">
    <location>
        <begin position="204"/>
        <end position="292"/>
    </location>
</feature>
<evidence type="ECO:0000259" key="7">
    <source>
        <dbReference type="Pfam" id="PF00703"/>
    </source>
</evidence>
<dbReference type="AlphaFoldDB" id="A0A367YY63"/>
<proteinExistence type="inferred from homology"/>
<dbReference type="EC" id="3.2.1.25" evidence="3"/>
<dbReference type="InterPro" id="IPR013783">
    <property type="entry name" value="Ig-like_fold"/>
</dbReference>
<dbReference type="InterPro" id="IPR050887">
    <property type="entry name" value="Beta-mannosidase_GH2"/>
</dbReference>
<accession>A0A367YY63</accession>
<evidence type="ECO:0000256" key="2">
    <source>
        <dbReference type="ARBA" id="ARBA00007401"/>
    </source>
</evidence>
<dbReference type="Pfam" id="PF22666">
    <property type="entry name" value="Glyco_hydro_2_N2"/>
    <property type="match status" value="1"/>
</dbReference>
<dbReference type="PANTHER" id="PTHR43730">
    <property type="entry name" value="BETA-MANNOSIDASE"/>
    <property type="match status" value="1"/>
</dbReference>
<keyword evidence="5" id="KW-0326">Glycosidase</keyword>
<dbReference type="GO" id="GO:0004567">
    <property type="term" value="F:beta-mannosidase activity"/>
    <property type="evidence" value="ECO:0007669"/>
    <property type="project" value="UniProtKB-EC"/>
</dbReference>